<dbReference type="Proteomes" id="UP000838763">
    <property type="component" value="Unassembled WGS sequence"/>
</dbReference>
<evidence type="ECO:0000313" key="4">
    <source>
        <dbReference type="Proteomes" id="UP000838763"/>
    </source>
</evidence>
<dbReference type="EMBL" id="CALLCH030000017">
    <property type="protein sequence ID" value="CAI4217973.1"/>
    <property type="molecule type" value="Genomic_DNA"/>
</dbReference>
<accession>A0A9P1H9H6</accession>
<sequence>MLVSISLGLLLAGKVLSQQEHALDGHSYEGCFAVGIPYDSGVELGPENCTPEACQEACTGSASSGPTGYVPASGTSSAFSDTPEFIAVLRNSYHPGSTSSASTTLRNQDRGNQGNGDPRNNPRTRVLPHTNGPVYGGEEVPQTPYEESTADSNGGYGNGGPQDVPPATVNPGYTKTDILTSTADAQGGHSSPPVTSTKTKTTTSTSHRVSSTATADATTGDAPQLRPGIFAAMVAALGIAILH</sequence>
<keyword evidence="4" id="KW-1185">Reference proteome</keyword>
<feature type="region of interest" description="Disordered" evidence="1">
    <location>
        <begin position="93"/>
        <end position="224"/>
    </location>
</feature>
<proteinExistence type="predicted"/>
<dbReference type="AlphaFoldDB" id="A0A9P1H9H6"/>
<feature type="signal peptide" evidence="2">
    <location>
        <begin position="1"/>
        <end position="17"/>
    </location>
</feature>
<feature type="compositionally biased region" description="Polar residues" evidence="1">
    <location>
        <begin position="171"/>
        <end position="184"/>
    </location>
</feature>
<name>A0A9P1H9H6_9PEZI</name>
<protein>
    <submittedName>
        <fullName evidence="3">Uncharacterized protein</fullName>
    </submittedName>
</protein>
<reference evidence="3" key="1">
    <citation type="submission" date="2022-11" db="EMBL/GenBank/DDBJ databases">
        <authorList>
            <person name="Scott C."/>
            <person name="Bruce N."/>
        </authorList>
    </citation>
    <scope>NUCLEOTIDE SEQUENCE</scope>
</reference>
<feature type="chain" id="PRO_5040191116" evidence="2">
    <location>
        <begin position="18"/>
        <end position="243"/>
    </location>
</feature>
<feature type="compositionally biased region" description="Polar residues" evidence="1">
    <location>
        <begin position="94"/>
        <end position="112"/>
    </location>
</feature>
<evidence type="ECO:0000313" key="3">
    <source>
        <dbReference type="EMBL" id="CAI4217973.1"/>
    </source>
</evidence>
<feature type="compositionally biased region" description="Low complexity" evidence="1">
    <location>
        <begin position="189"/>
        <end position="222"/>
    </location>
</feature>
<keyword evidence="2" id="KW-0732">Signal</keyword>
<comment type="caution">
    <text evidence="3">The sequence shown here is derived from an EMBL/GenBank/DDBJ whole genome shotgun (WGS) entry which is preliminary data.</text>
</comment>
<organism evidence="3 4">
    <name type="scientific">Parascedosporium putredinis</name>
    <dbReference type="NCBI Taxonomy" id="1442378"/>
    <lineage>
        <taxon>Eukaryota</taxon>
        <taxon>Fungi</taxon>
        <taxon>Dikarya</taxon>
        <taxon>Ascomycota</taxon>
        <taxon>Pezizomycotina</taxon>
        <taxon>Sordariomycetes</taxon>
        <taxon>Hypocreomycetidae</taxon>
        <taxon>Microascales</taxon>
        <taxon>Microascaceae</taxon>
        <taxon>Parascedosporium</taxon>
    </lineage>
</organism>
<gene>
    <name evidence="3" type="ORF">PPNO1_LOCUS7569</name>
</gene>
<evidence type="ECO:0000256" key="1">
    <source>
        <dbReference type="SAM" id="MobiDB-lite"/>
    </source>
</evidence>
<evidence type="ECO:0000256" key="2">
    <source>
        <dbReference type="SAM" id="SignalP"/>
    </source>
</evidence>